<dbReference type="InterPro" id="IPR018968">
    <property type="entry name" value="Phasin"/>
</dbReference>
<sequence length="149" mass="15686">MEEQIKAATDHVQAQAGAMFADAGARAQGAVERGTKLFAEMGEFSKGNLDAVAESGRIAARGLEAMGQDAANFARSSYENSVAALRSLSSVKSPTELLQAQGELVRKAFDAMVAQTSRNTETTLKLAGEIAQPLQNRWALAAEKARTAG</sequence>
<gene>
    <name evidence="2" type="ORF">FHS94_001989</name>
</gene>
<organism evidence="2 3">
    <name type="scientific">Sphingomonas aerophila</name>
    <dbReference type="NCBI Taxonomy" id="1344948"/>
    <lineage>
        <taxon>Bacteria</taxon>
        <taxon>Pseudomonadati</taxon>
        <taxon>Pseudomonadota</taxon>
        <taxon>Alphaproteobacteria</taxon>
        <taxon>Sphingomonadales</taxon>
        <taxon>Sphingomonadaceae</taxon>
        <taxon>Sphingomonas</taxon>
    </lineage>
</organism>
<dbReference type="EMBL" id="JACIJK010000005">
    <property type="protein sequence ID" value="MBB5715148.1"/>
    <property type="molecule type" value="Genomic_DNA"/>
</dbReference>
<dbReference type="InterPro" id="IPR010127">
    <property type="entry name" value="Phasin_subfam-1"/>
</dbReference>
<proteinExistence type="predicted"/>
<comment type="caution">
    <text evidence="2">The sequence shown here is derived from an EMBL/GenBank/DDBJ whole genome shotgun (WGS) entry which is preliminary data.</text>
</comment>
<protein>
    <submittedName>
        <fullName evidence="2">Phasin family protein</fullName>
    </submittedName>
</protein>
<keyword evidence="3" id="KW-1185">Reference proteome</keyword>
<dbReference type="Proteomes" id="UP000546200">
    <property type="component" value="Unassembled WGS sequence"/>
</dbReference>
<evidence type="ECO:0000313" key="2">
    <source>
        <dbReference type="EMBL" id="MBB5715148.1"/>
    </source>
</evidence>
<evidence type="ECO:0000259" key="1">
    <source>
        <dbReference type="Pfam" id="PF09361"/>
    </source>
</evidence>
<reference evidence="2 3" key="1">
    <citation type="submission" date="2020-08" db="EMBL/GenBank/DDBJ databases">
        <title>Genomic Encyclopedia of Type Strains, Phase IV (KMG-IV): sequencing the most valuable type-strain genomes for metagenomic binning, comparative biology and taxonomic classification.</title>
        <authorList>
            <person name="Goeker M."/>
        </authorList>
    </citation>
    <scope>NUCLEOTIDE SEQUENCE [LARGE SCALE GENOMIC DNA]</scope>
    <source>
        <strain evidence="2 3">DSM 100044</strain>
    </source>
</reference>
<evidence type="ECO:0000313" key="3">
    <source>
        <dbReference type="Proteomes" id="UP000546200"/>
    </source>
</evidence>
<dbReference type="NCBIfam" id="TIGR01841">
    <property type="entry name" value="phasin"/>
    <property type="match status" value="1"/>
</dbReference>
<dbReference type="AlphaFoldDB" id="A0A7W9EW45"/>
<accession>A0A7W9EW45</accession>
<name>A0A7W9EW45_9SPHN</name>
<feature type="domain" description="Phasin" evidence="1">
    <location>
        <begin position="40"/>
        <end position="137"/>
    </location>
</feature>
<dbReference type="Pfam" id="PF09361">
    <property type="entry name" value="Phasin_2"/>
    <property type="match status" value="1"/>
</dbReference>